<reference evidence="4" key="1">
    <citation type="submission" date="2016-11" db="EMBL/GenBank/DDBJ databases">
        <authorList>
            <person name="Varghese N."/>
            <person name="Submissions S."/>
        </authorList>
    </citation>
    <scope>NUCLEOTIDE SEQUENCE [LARGE SCALE GENOMIC DNA]</scope>
    <source>
        <strain evidence="4">DSM 16990</strain>
    </source>
</reference>
<dbReference type="Proteomes" id="UP000184287">
    <property type="component" value="Unassembled WGS sequence"/>
</dbReference>
<evidence type="ECO:0000313" key="4">
    <source>
        <dbReference type="Proteomes" id="UP000184287"/>
    </source>
</evidence>
<comment type="similarity">
    <text evidence="1">Belongs to the glycosyl hydrolase 16 family.</text>
</comment>
<organism evidence="3 4">
    <name type="scientific">Pedobacter caeni</name>
    <dbReference type="NCBI Taxonomy" id="288992"/>
    <lineage>
        <taxon>Bacteria</taxon>
        <taxon>Pseudomonadati</taxon>
        <taxon>Bacteroidota</taxon>
        <taxon>Sphingobacteriia</taxon>
        <taxon>Sphingobacteriales</taxon>
        <taxon>Sphingobacteriaceae</taxon>
        <taxon>Pedobacter</taxon>
    </lineage>
</organism>
<dbReference type="RefSeq" id="WP_073231171.1">
    <property type="nucleotide sequence ID" value="NZ_FQUQ01000002.1"/>
</dbReference>
<dbReference type="GO" id="GO:0005975">
    <property type="term" value="P:carbohydrate metabolic process"/>
    <property type="evidence" value="ECO:0007669"/>
    <property type="project" value="InterPro"/>
</dbReference>
<dbReference type="GO" id="GO:0004553">
    <property type="term" value="F:hydrolase activity, hydrolyzing O-glycosyl compounds"/>
    <property type="evidence" value="ECO:0007669"/>
    <property type="project" value="InterPro"/>
</dbReference>
<dbReference type="PROSITE" id="PS51762">
    <property type="entry name" value="GH16_2"/>
    <property type="match status" value="1"/>
</dbReference>
<name>A0A1M5B1N7_9SPHI</name>
<accession>A0A1M5B1N7</accession>
<protein>
    <submittedName>
        <fullName evidence="3">Glycosyl hydrolases family 16</fullName>
    </submittedName>
</protein>
<dbReference type="STRING" id="288992.SAMN04488522_102972"/>
<dbReference type="SUPFAM" id="SSF49899">
    <property type="entry name" value="Concanavalin A-like lectins/glucanases"/>
    <property type="match status" value="1"/>
</dbReference>
<keyword evidence="4" id="KW-1185">Reference proteome</keyword>
<keyword evidence="3" id="KW-0378">Hydrolase</keyword>
<sequence>MKKFLLLLPFLWTCKQDVAAFARQKVPDTLVIPTSTSAVSATLKFSGFTWIVKNGNGLGPGPNSWGDRNAWVDAAGLLHLKLSYDQKTSKWLCAGITSKENFGYGTYQWQVQGPVSTIDKNVVIGLFHYSGPDGFNELDVEFARWGDASKPNVNYSVYPAAGTNGKQQRITTEWKQSGGTASTHRYIWSDKSVVVKSMNGFYNDDTNMFFTHTFLPPSAVIPTEKMPVKMNLWCFRGMEPGDGKEVEIVIRNFKFTPAP</sequence>
<proteinExistence type="inferred from homology"/>
<dbReference type="OrthoDB" id="370098at2"/>
<evidence type="ECO:0000256" key="1">
    <source>
        <dbReference type="ARBA" id="ARBA00006865"/>
    </source>
</evidence>
<gene>
    <name evidence="3" type="ORF">SAMN04488522_102972</name>
</gene>
<feature type="domain" description="GH16" evidence="2">
    <location>
        <begin position="19"/>
        <end position="259"/>
    </location>
</feature>
<dbReference type="EMBL" id="FQUQ01000002">
    <property type="protein sequence ID" value="SHF36102.1"/>
    <property type="molecule type" value="Genomic_DNA"/>
</dbReference>
<dbReference type="InterPro" id="IPR000757">
    <property type="entry name" value="Beta-glucanase-like"/>
</dbReference>
<dbReference type="Gene3D" id="2.60.120.200">
    <property type="match status" value="1"/>
</dbReference>
<evidence type="ECO:0000259" key="2">
    <source>
        <dbReference type="PROSITE" id="PS51762"/>
    </source>
</evidence>
<dbReference type="InterPro" id="IPR013320">
    <property type="entry name" value="ConA-like_dom_sf"/>
</dbReference>
<evidence type="ECO:0000313" key="3">
    <source>
        <dbReference type="EMBL" id="SHF36102.1"/>
    </source>
</evidence>
<dbReference type="Pfam" id="PF00722">
    <property type="entry name" value="Glyco_hydro_16"/>
    <property type="match status" value="1"/>
</dbReference>
<dbReference type="AlphaFoldDB" id="A0A1M5B1N7"/>